<feature type="domain" description="C2H2-type" evidence="11">
    <location>
        <begin position="427"/>
        <end position="454"/>
    </location>
</feature>
<dbReference type="GO" id="GO:0010468">
    <property type="term" value="P:regulation of gene expression"/>
    <property type="evidence" value="ECO:0007669"/>
    <property type="project" value="TreeGrafter"/>
</dbReference>
<evidence type="ECO:0000256" key="1">
    <source>
        <dbReference type="ARBA" id="ARBA00004123"/>
    </source>
</evidence>
<keyword evidence="2" id="KW-0479">Metal-binding</keyword>
<evidence type="ECO:0000256" key="3">
    <source>
        <dbReference type="ARBA" id="ARBA00022737"/>
    </source>
</evidence>
<evidence type="ECO:0000313" key="13">
    <source>
        <dbReference type="Proteomes" id="UP000465112"/>
    </source>
</evidence>
<name>A0A6A5ELS2_PERFL</name>
<feature type="domain" description="C2H2-type" evidence="11">
    <location>
        <begin position="399"/>
        <end position="426"/>
    </location>
</feature>
<dbReference type="PROSITE" id="PS50157">
    <property type="entry name" value="ZINC_FINGER_C2H2_2"/>
    <property type="match status" value="4"/>
</dbReference>
<dbReference type="Pfam" id="PF13894">
    <property type="entry name" value="zf-C2H2_4"/>
    <property type="match status" value="2"/>
</dbReference>
<evidence type="ECO:0000256" key="8">
    <source>
        <dbReference type="PROSITE-ProRule" id="PRU00042"/>
    </source>
</evidence>
<comment type="subcellular location">
    <subcellularLocation>
        <location evidence="1">Nucleus</location>
    </subcellularLocation>
</comment>
<dbReference type="SUPFAM" id="SSF57667">
    <property type="entry name" value="beta-beta-alpha zinc fingers"/>
    <property type="match status" value="2"/>
</dbReference>
<dbReference type="PROSITE" id="PS00028">
    <property type="entry name" value="ZINC_FINGER_C2H2_1"/>
    <property type="match status" value="4"/>
</dbReference>
<evidence type="ECO:0000256" key="2">
    <source>
        <dbReference type="ARBA" id="ARBA00022723"/>
    </source>
</evidence>
<feature type="compositionally biased region" description="Polar residues" evidence="10">
    <location>
        <begin position="270"/>
        <end position="280"/>
    </location>
</feature>
<dbReference type="AlphaFoldDB" id="A0A6A5ELS2"/>
<dbReference type="InterPro" id="IPR013087">
    <property type="entry name" value="Znf_C2H2_type"/>
</dbReference>
<evidence type="ECO:0000259" key="11">
    <source>
        <dbReference type="PROSITE" id="PS50157"/>
    </source>
</evidence>
<organism evidence="12 13">
    <name type="scientific">Perca fluviatilis</name>
    <name type="common">European perch</name>
    <dbReference type="NCBI Taxonomy" id="8168"/>
    <lineage>
        <taxon>Eukaryota</taxon>
        <taxon>Metazoa</taxon>
        <taxon>Chordata</taxon>
        <taxon>Craniata</taxon>
        <taxon>Vertebrata</taxon>
        <taxon>Euteleostomi</taxon>
        <taxon>Actinopterygii</taxon>
        <taxon>Neopterygii</taxon>
        <taxon>Teleostei</taxon>
        <taxon>Neoteleostei</taxon>
        <taxon>Acanthomorphata</taxon>
        <taxon>Eupercaria</taxon>
        <taxon>Perciformes</taxon>
        <taxon>Percoidei</taxon>
        <taxon>Percidae</taxon>
        <taxon>Percinae</taxon>
        <taxon>Perca</taxon>
    </lineage>
</organism>
<gene>
    <name evidence="12" type="ORF">PFLUV_G00128810</name>
</gene>
<dbReference type="FunFam" id="3.30.160.60:FF:001344">
    <property type="entry name" value="Zinc finger protein 16 like"/>
    <property type="match status" value="1"/>
</dbReference>
<dbReference type="Gene3D" id="3.30.160.60">
    <property type="entry name" value="Classic Zinc Finger"/>
    <property type="match status" value="4"/>
</dbReference>
<keyword evidence="4 8" id="KW-0863">Zinc-finger</keyword>
<sequence length="516" mass="55139">MRILGCLWEFFSTPASLPGLSRVCLHQVGIYIQANAAGACVSVALSRAPCHLDGSVFYTRTRGVNMSPAAGIHAQLASIMEVLANTAVAEICELVDSGYSVLQLEISRSRKENEVLRRKLRLMELRAARSSALRAAANGSALLLANGRARAPLPAHHLGNGPRRSGTPGGEAARPRGDPEPPSTDPGLDPTQGPRAAAAGESATLTVAVIKVEDDHESWSRSQQDKDFCCVVDGQTAETEAPPPQTKQEVAEEDRGAQSQPWVSVGDVQETPSSSQGSETSAYDCLMYEPQLQHGSLATQNPLREDPGCSYALNATASASAATDLGAGSFPFPVSEQAAGLHNSQQRAPPPPPLADSPQLPARKDTGGRLAAFTRRDKWRPRDAVGHGSGEDAAAGKSFVCNFCGKSLACLKNLKTHMRVHTGEKPFVCALCGKRFSDSSNLKRHQSVHTGEKRYGCVHCGKRFAQSGSLKVHMTVHTDCKQFRCSFCGKTFISGSHLRRHVTVHAGEKRLAPTIQ</sequence>
<dbReference type="GO" id="GO:0008270">
    <property type="term" value="F:zinc ion binding"/>
    <property type="evidence" value="ECO:0007669"/>
    <property type="project" value="UniProtKB-KW"/>
</dbReference>
<dbReference type="FunFam" id="3.30.160.60:FF:001450">
    <property type="entry name" value="zinc finger protein 774"/>
    <property type="match status" value="1"/>
</dbReference>
<dbReference type="Pfam" id="PF00096">
    <property type="entry name" value="zf-C2H2"/>
    <property type="match status" value="2"/>
</dbReference>
<keyword evidence="6" id="KW-0238">DNA-binding</keyword>
<dbReference type="InterPro" id="IPR050331">
    <property type="entry name" value="Zinc_finger"/>
</dbReference>
<evidence type="ECO:0000256" key="4">
    <source>
        <dbReference type="ARBA" id="ARBA00022771"/>
    </source>
</evidence>
<dbReference type="SMART" id="SM00355">
    <property type="entry name" value="ZnF_C2H2"/>
    <property type="match status" value="4"/>
</dbReference>
<feature type="region of interest" description="Disordered" evidence="10">
    <location>
        <begin position="153"/>
        <end position="201"/>
    </location>
</feature>
<evidence type="ECO:0000256" key="10">
    <source>
        <dbReference type="SAM" id="MobiDB-lite"/>
    </source>
</evidence>
<dbReference type="Proteomes" id="UP000465112">
    <property type="component" value="Chromosome 11"/>
</dbReference>
<dbReference type="PANTHER" id="PTHR16515">
    <property type="entry name" value="PR DOMAIN ZINC FINGER PROTEIN"/>
    <property type="match status" value="1"/>
</dbReference>
<evidence type="ECO:0000256" key="7">
    <source>
        <dbReference type="ARBA" id="ARBA00023242"/>
    </source>
</evidence>
<accession>A0A6A5ELS2</accession>
<dbReference type="PANTHER" id="PTHR16515:SF49">
    <property type="entry name" value="GASTRULA ZINC FINGER PROTEIN XLCGF49.1-LIKE-RELATED"/>
    <property type="match status" value="1"/>
</dbReference>
<comment type="caution">
    <text evidence="12">The sequence shown here is derived from an EMBL/GenBank/DDBJ whole genome shotgun (WGS) entry which is preliminary data.</text>
</comment>
<proteinExistence type="predicted"/>
<evidence type="ECO:0000256" key="9">
    <source>
        <dbReference type="SAM" id="Coils"/>
    </source>
</evidence>
<keyword evidence="13" id="KW-1185">Reference proteome</keyword>
<keyword evidence="5" id="KW-0862">Zinc</keyword>
<feature type="domain" description="C2H2-type" evidence="11">
    <location>
        <begin position="483"/>
        <end position="510"/>
    </location>
</feature>
<feature type="domain" description="C2H2-type" evidence="11">
    <location>
        <begin position="455"/>
        <end position="482"/>
    </location>
</feature>
<reference evidence="12 13" key="1">
    <citation type="submission" date="2019-06" db="EMBL/GenBank/DDBJ databases">
        <title>A chromosome-scale genome assembly of the European perch, Perca fluviatilis.</title>
        <authorList>
            <person name="Roques C."/>
            <person name="Zahm M."/>
            <person name="Cabau C."/>
            <person name="Klopp C."/>
            <person name="Bouchez O."/>
            <person name="Donnadieu C."/>
            <person name="Kuhl H."/>
            <person name="Gislard M."/>
            <person name="Guendouz S."/>
            <person name="Journot L."/>
            <person name="Haffray P."/>
            <person name="Bestin A."/>
            <person name="Morvezen R."/>
            <person name="Feron R."/>
            <person name="Wen M."/>
            <person name="Jouanno E."/>
            <person name="Herpin A."/>
            <person name="Schartl M."/>
            <person name="Postlethwait J."/>
            <person name="Schaerlinger B."/>
            <person name="Chardard D."/>
            <person name="Lecocq T."/>
            <person name="Poncet C."/>
            <person name="Jaffrelo L."/>
            <person name="Lampietro C."/>
            <person name="Guiguen Y."/>
        </authorList>
    </citation>
    <scope>NUCLEOTIDE SEQUENCE [LARGE SCALE GENOMIC DNA]</scope>
    <source>
        <tissue evidence="12">Blood</tissue>
    </source>
</reference>
<dbReference type="OrthoDB" id="9439903at2759"/>
<protein>
    <recommendedName>
        <fullName evidence="11">C2H2-type domain-containing protein</fullName>
    </recommendedName>
</protein>
<evidence type="ECO:0000313" key="12">
    <source>
        <dbReference type="EMBL" id="KAF1383196.1"/>
    </source>
</evidence>
<keyword evidence="7" id="KW-0539">Nucleus</keyword>
<feature type="region of interest" description="Disordered" evidence="10">
    <location>
        <begin position="236"/>
        <end position="280"/>
    </location>
</feature>
<evidence type="ECO:0000256" key="6">
    <source>
        <dbReference type="ARBA" id="ARBA00023125"/>
    </source>
</evidence>
<keyword evidence="9" id="KW-0175">Coiled coil</keyword>
<feature type="region of interest" description="Disordered" evidence="10">
    <location>
        <begin position="338"/>
        <end position="392"/>
    </location>
</feature>
<dbReference type="GO" id="GO:0005634">
    <property type="term" value="C:nucleus"/>
    <property type="evidence" value="ECO:0007669"/>
    <property type="project" value="UniProtKB-SubCell"/>
</dbReference>
<dbReference type="FunFam" id="3.30.160.60:FF:000100">
    <property type="entry name" value="Zinc finger 45-like"/>
    <property type="match status" value="1"/>
</dbReference>
<dbReference type="EMBL" id="VHII01000011">
    <property type="protein sequence ID" value="KAF1383196.1"/>
    <property type="molecule type" value="Genomic_DNA"/>
</dbReference>
<feature type="coiled-coil region" evidence="9">
    <location>
        <begin position="99"/>
        <end position="126"/>
    </location>
</feature>
<feature type="compositionally biased region" description="Basic and acidic residues" evidence="10">
    <location>
        <begin position="374"/>
        <end position="385"/>
    </location>
</feature>
<dbReference type="InterPro" id="IPR036236">
    <property type="entry name" value="Znf_C2H2_sf"/>
</dbReference>
<dbReference type="GO" id="GO:0003677">
    <property type="term" value="F:DNA binding"/>
    <property type="evidence" value="ECO:0007669"/>
    <property type="project" value="UniProtKB-KW"/>
</dbReference>
<evidence type="ECO:0000256" key="5">
    <source>
        <dbReference type="ARBA" id="ARBA00022833"/>
    </source>
</evidence>
<keyword evidence="3" id="KW-0677">Repeat</keyword>